<proteinExistence type="predicted"/>
<comment type="caution">
    <text evidence="2">The sequence shown here is derived from an EMBL/GenBank/DDBJ whole genome shotgun (WGS) entry which is preliminary data.</text>
</comment>
<dbReference type="EMBL" id="QJJU01000050">
    <property type="protein sequence ID" value="PXW96892.1"/>
    <property type="molecule type" value="Genomic_DNA"/>
</dbReference>
<keyword evidence="1" id="KW-0472">Membrane</keyword>
<accession>A0A318H1K7</accession>
<keyword evidence="3" id="KW-1185">Reference proteome</keyword>
<evidence type="ECO:0000256" key="1">
    <source>
        <dbReference type="SAM" id="Phobius"/>
    </source>
</evidence>
<gene>
    <name evidence="2" type="ORF">C8E89_1502</name>
</gene>
<protein>
    <recommendedName>
        <fullName evidence="4">DUF3592 domain-containing protein</fullName>
    </recommendedName>
</protein>
<reference evidence="3" key="1">
    <citation type="submission" date="2018-05" db="EMBL/GenBank/DDBJ databases">
        <authorList>
            <person name="Deangelis K."/>
            <person name="Huntemann M."/>
            <person name="Clum A."/>
            <person name="Pillay M."/>
            <person name="Palaniappan K."/>
            <person name="Varghese N."/>
            <person name="Mikhailova N."/>
            <person name="Stamatis D."/>
            <person name="Reddy T."/>
            <person name="Daum C."/>
            <person name="Shapiro N."/>
            <person name="Ivanova N."/>
            <person name="Kyrpides N."/>
            <person name="Woyke T."/>
        </authorList>
    </citation>
    <scope>NUCLEOTIDE SEQUENCE [LARGE SCALE GENOMIC DNA]</scope>
    <source>
        <strain evidence="3">GAS496</strain>
    </source>
</reference>
<reference evidence="2 3" key="2">
    <citation type="submission" date="2018-06" db="EMBL/GenBank/DDBJ databases">
        <title>Sequencing of bacterial isolates from soil warming experiment in Harvard Forest, Massachusetts, USA.</title>
        <authorList>
            <person name="Deangelis K.PhD."/>
        </authorList>
    </citation>
    <scope>NUCLEOTIDE SEQUENCE [LARGE SCALE GENOMIC DNA]</scope>
    <source>
        <strain evidence="2 3">GAS496</strain>
    </source>
</reference>
<evidence type="ECO:0000313" key="2">
    <source>
        <dbReference type="EMBL" id="PXW96892.1"/>
    </source>
</evidence>
<name>A0A318H1K7_9MYCO</name>
<keyword evidence="1" id="KW-1133">Transmembrane helix</keyword>
<dbReference type="Proteomes" id="UP000247781">
    <property type="component" value="Unassembled WGS sequence"/>
</dbReference>
<organism evidence="2 3">
    <name type="scientific">Mycolicibacterium moriokaense</name>
    <dbReference type="NCBI Taxonomy" id="39691"/>
    <lineage>
        <taxon>Bacteria</taxon>
        <taxon>Bacillati</taxon>
        <taxon>Actinomycetota</taxon>
        <taxon>Actinomycetes</taxon>
        <taxon>Mycobacteriales</taxon>
        <taxon>Mycobacteriaceae</taxon>
        <taxon>Mycolicibacterium</taxon>
    </lineage>
</organism>
<evidence type="ECO:0008006" key="4">
    <source>
        <dbReference type="Google" id="ProtNLM"/>
    </source>
</evidence>
<evidence type="ECO:0000313" key="3">
    <source>
        <dbReference type="Proteomes" id="UP000247781"/>
    </source>
</evidence>
<dbReference type="AlphaFoldDB" id="A0A318H1K7"/>
<keyword evidence="1" id="KW-0812">Transmembrane</keyword>
<sequence length="136" mass="14578">MGPGGFIPAGVLTAVAWLARHPAVGIPVGILLICVLIVVVVDKLRRRRASRRLTGTAHVLSVATMTKTEGPTPRYMYRIALKVQIPGRPTYDATASSGGFVDPVEMAAIQPGTTVAVRVLQANPEDVRIDFHQPIM</sequence>
<feature type="transmembrane region" description="Helical" evidence="1">
    <location>
        <begin position="23"/>
        <end position="41"/>
    </location>
</feature>